<dbReference type="Pfam" id="PF22191">
    <property type="entry name" value="IBR_1"/>
    <property type="match status" value="1"/>
</dbReference>
<evidence type="ECO:0000256" key="3">
    <source>
        <dbReference type="ARBA" id="ARBA00022737"/>
    </source>
</evidence>
<dbReference type="OrthoDB" id="442087at2759"/>
<dbReference type="InterPro" id="IPR047544">
    <property type="entry name" value="RING-HC_RBR_RNF216"/>
</dbReference>
<dbReference type="AlphaFoldDB" id="D8LIJ1"/>
<dbReference type="Gene3D" id="1.20.120.1750">
    <property type="match status" value="1"/>
</dbReference>
<dbReference type="Proteomes" id="UP000002630">
    <property type="component" value="Unassembled WGS sequence"/>
</dbReference>
<evidence type="ECO:0000259" key="8">
    <source>
        <dbReference type="PROSITE" id="PS51873"/>
    </source>
</evidence>
<keyword evidence="6" id="KW-0862">Zinc</keyword>
<dbReference type="STRING" id="2880.D8LIJ1"/>
<organism evidence="9 10">
    <name type="scientific">Ectocarpus siliculosus</name>
    <name type="common">Brown alga</name>
    <name type="synonym">Conferva siliculosa</name>
    <dbReference type="NCBI Taxonomy" id="2880"/>
    <lineage>
        <taxon>Eukaryota</taxon>
        <taxon>Sar</taxon>
        <taxon>Stramenopiles</taxon>
        <taxon>Ochrophyta</taxon>
        <taxon>PX clade</taxon>
        <taxon>Phaeophyceae</taxon>
        <taxon>Ectocarpales</taxon>
        <taxon>Ectocarpaceae</taxon>
        <taxon>Ectocarpus</taxon>
    </lineage>
</organism>
<keyword evidence="10" id="KW-1185">Reference proteome</keyword>
<evidence type="ECO:0000256" key="7">
    <source>
        <dbReference type="SAM" id="MobiDB-lite"/>
    </source>
</evidence>
<evidence type="ECO:0000256" key="4">
    <source>
        <dbReference type="ARBA" id="ARBA00022771"/>
    </source>
</evidence>
<evidence type="ECO:0000256" key="2">
    <source>
        <dbReference type="ARBA" id="ARBA00022723"/>
    </source>
</evidence>
<gene>
    <name evidence="9" type="ORF">Esi_0022_0138</name>
</gene>
<evidence type="ECO:0000256" key="1">
    <source>
        <dbReference type="ARBA" id="ARBA00022679"/>
    </source>
</evidence>
<sequence length="259" mass="27729">MVDLASEAASLGTLDGSGRNVGGPQQQQVQGPYQSGAGTARKRKRRQQDEVVLLDDAAAAAAASTAAGASAGAGASAAAGGSDQAIEVLPRQGKAPARKIRRKAGWSAVTCIVCFEDTAVDRCARCPEGHAMCKTCVKSYVTETLMPQGTVFWDRIKCGGSSTCGHLFGPSVTSLLPRPIIEKIETKQMDVAHLVAGERDPTSDKWISKHSRDCPNCGVPIQRSSGCMHMTCIICRHNFWYGCDCKYPRHQQGCRKRLY</sequence>
<evidence type="ECO:0000313" key="9">
    <source>
        <dbReference type="EMBL" id="CBN80030.1"/>
    </source>
</evidence>
<dbReference type="InterPro" id="IPR044066">
    <property type="entry name" value="TRIAD_supradom"/>
</dbReference>
<evidence type="ECO:0000256" key="6">
    <source>
        <dbReference type="ARBA" id="ARBA00022833"/>
    </source>
</evidence>
<name>D8LIJ1_ECTSI</name>
<dbReference type="PANTHER" id="PTHR11685">
    <property type="entry name" value="RBR FAMILY RING FINGER AND IBR DOMAIN-CONTAINING"/>
    <property type="match status" value="1"/>
</dbReference>
<evidence type="ECO:0000256" key="5">
    <source>
        <dbReference type="ARBA" id="ARBA00022786"/>
    </source>
</evidence>
<protein>
    <submittedName>
        <fullName evidence="9">RING finger protein</fullName>
    </submittedName>
</protein>
<dbReference type="CDD" id="cd20336">
    <property type="entry name" value="Rcat_RBR"/>
    <property type="match status" value="1"/>
</dbReference>
<dbReference type="SUPFAM" id="SSF57850">
    <property type="entry name" value="RING/U-box"/>
    <property type="match status" value="1"/>
</dbReference>
<keyword evidence="4" id="KW-0863">Zinc-finger</keyword>
<feature type="domain" description="RING-type" evidence="8">
    <location>
        <begin position="107"/>
        <end position="258"/>
    </location>
</feature>
<accession>D8LIJ1</accession>
<keyword evidence="3" id="KW-0677">Repeat</keyword>
<keyword evidence="1" id="KW-0808">Transferase</keyword>
<dbReference type="EMBL" id="FN649760">
    <property type="protein sequence ID" value="CBN80030.1"/>
    <property type="molecule type" value="Genomic_DNA"/>
</dbReference>
<reference evidence="9 10" key="1">
    <citation type="journal article" date="2010" name="Nature">
        <title>The Ectocarpus genome and the independent evolution of multicellularity in brown algae.</title>
        <authorList>
            <person name="Cock J.M."/>
            <person name="Sterck L."/>
            <person name="Rouze P."/>
            <person name="Scornet D."/>
            <person name="Allen A.E."/>
            <person name="Amoutzias G."/>
            <person name="Anthouard V."/>
            <person name="Artiguenave F."/>
            <person name="Aury J.M."/>
            <person name="Badger J.H."/>
            <person name="Beszteri B."/>
            <person name="Billiau K."/>
            <person name="Bonnet E."/>
            <person name="Bothwell J.H."/>
            <person name="Bowler C."/>
            <person name="Boyen C."/>
            <person name="Brownlee C."/>
            <person name="Carrano C.J."/>
            <person name="Charrier B."/>
            <person name="Cho G.Y."/>
            <person name="Coelho S.M."/>
            <person name="Collen J."/>
            <person name="Corre E."/>
            <person name="Da Silva C."/>
            <person name="Delage L."/>
            <person name="Delaroque N."/>
            <person name="Dittami S.M."/>
            <person name="Doulbeau S."/>
            <person name="Elias M."/>
            <person name="Farnham G."/>
            <person name="Gachon C.M."/>
            <person name="Gschloessl B."/>
            <person name="Heesch S."/>
            <person name="Jabbari K."/>
            <person name="Jubin C."/>
            <person name="Kawai H."/>
            <person name="Kimura K."/>
            <person name="Kloareg B."/>
            <person name="Kupper F.C."/>
            <person name="Lang D."/>
            <person name="Le Bail A."/>
            <person name="Leblanc C."/>
            <person name="Lerouge P."/>
            <person name="Lohr M."/>
            <person name="Lopez P.J."/>
            <person name="Martens C."/>
            <person name="Maumus F."/>
            <person name="Michel G."/>
            <person name="Miranda-Saavedra D."/>
            <person name="Morales J."/>
            <person name="Moreau H."/>
            <person name="Motomura T."/>
            <person name="Nagasato C."/>
            <person name="Napoli C.A."/>
            <person name="Nelson D.R."/>
            <person name="Nyvall-Collen P."/>
            <person name="Peters A.F."/>
            <person name="Pommier C."/>
            <person name="Potin P."/>
            <person name="Poulain J."/>
            <person name="Quesneville H."/>
            <person name="Read B."/>
            <person name="Rensing S.A."/>
            <person name="Ritter A."/>
            <person name="Rousvoal S."/>
            <person name="Samanta M."/>
            <person name="Samson G."/>
            <person name="Schroeder D.C."/>
            <person name="Segurens B."/>
            <person name="Strittmatter M."/>
            <person name="Tonon T."/>
            <person name="Tregear J.W."/>
            <person name="Valentin K."/>
            <person name="von Dassow P."/>
            <person name="Yamagishi T."/>
            <person name="Van de Peer Y."/>
            <person name="Wincker P."/>
        </authorList>
    </citation>
    <scope>NUCLEOTIDE SEQUENCE [LARGE SCALE GENOMIC DNA]</scope>
    <source>
        <strain evidence="10">Ec32 / CCAP1310/4</strain>
    </source>
</reference>
<keyword evidence="2" id="KW-0479">Metal-binding</keyword>
<dbReference type="Pfam" id="PF26191">
    <property type="entry name" value="RING-HC_RBR_RNF216"/>
    <property type="match status" value="1"/>
</dbReference>
<dbReference type="InParanoid" id="D8LIJ1"/>
<proteinExistence type="predicted"/>
<dbReference type="InterPro" id="IPR031127">
    <property type="entry name" value="E3_UB_ligase_RBR"/>
</dbReference>
<dbReference type="PROSITE" id="PS51873">
    <property type="entry name" value="TRIAD"/>
    <property type="match status" value="1"/>
</dbReference>
<feature type="region of interest" description="Disordered" evidence="7">
    <location>
        <begin position="1"/>
        <end position="48"/>
    </location>
</feature>
<keyword evidence="5" id="KW-0833">Ubl conjugation pathway</keyword>
<dbReference type="GO" id="GO:0008270">
    <property type="term" value="F:zinc ion binding"/>
    <property type="evidence" value="ECO:0007669"/>
    <property type="project" value="UniProtKB-KW"/>
</dbReference>
<dbReference type="GO" id="GO:0016567">
    <property type="term" value="P:protein ubiquitination"/>
    <property type="evidence" value="ECO:0007669"/>
    <property type="project" value="InterPro"/>
</dbReference>
<evidence type="ECO:0000313" key="10">
    <source>
        <dbReference type="Proteomes" id="UP000002630"/>
    </source>
</evidence>
<feature type="compositionally biased region" description="Low complexity" evidence="7">
    <location>
        <begin position="22"/>
        <end position="32"/>
    </location>
</feature>
<dbReference type="GO" id="GO:0004842">
    <property type="term" value="F:ubiquitin-protein transferase activity"/>
    <property type="evidence" value="ECO:0007669"/>
    <property type="project" value="InterPro"/>
</dbReference>